<sequence length="423" mass="42563">MTISPLVHRPRRPSGQPAARYRDVLAAPYVTRLLAGAVIGHLPVAMAPLAILLAVRADGGTLSLAGILAAVYGLAAAIGQPLWGRLLDRHGHRLAIGLTSLASTAAFLTLAFLHPADHPTPAAVIAAAAGLCTPPLEAALRVLWPHVVDDPQHRRAALALDACAQEIVFIGGPLLVLGLDALTGTVLVLTGTAAIGLAGAGLFLSAPPTRTWQPLPTRTHWLGPIRVPGLRALAGALFGAGITLGALNVVALAAGERHHADYLSTLIPAALAVGSLTGGLLYGRRTWPGSPARQLLIIGGGFLIGSLPMLADPAPALAIAAAVLPGLFLAPLLVTGFHALDGLVAKHTLAEASAWLIACLGLGQAAGTALAGLVPSTLPAAAAGVAAGGAALGLLLLLATRRHLALTPAGAELKSAEPLAESK</sequence>
<accession>A0ABP7DW88</accession>
<dbReference type="PANTHER" id="PTHR23542">
    <property type="match status" value="1"/>
</dbReference>
<name>A0ABP7DW88_9ACTN</name>
<feature type="transmembrane region" description="Helical" evidence="1">
    <location>
        <begin position="266"/>
        <end position="283"/>
    </location>
</feature>
<reference evidence="3" key="1">
    <citation type="journal article" date="2019" name="Int. J. Syst. Evol. Microbiol.">
        <title>The Global Catalogue of Microorganisms (GCM) 10K type strain sequencing project: providing services to taxonomists for standard genome sequencing and annotation.</title>
        <authorList>
            <consortium name="The Broad Institute Genomics Platform"/>
            <consortium name="The Broad Institute Genome Sequencing Center for Infectious Disease"/>
            <person name="Wu L."/>
            <person name="Ma J."/>
        </authorList>
    </citation>
    <scope>NUCLEOTIDE SEQUENCE [LARGE SCALE GENOMIC DNA]</scope>
    <source>
        <strain evidence="3">JCM 30846</strain>
    </source>
</reference>
<dbReference type="Gene3D" id="1.20.1250.20">
    <property type="entry name" value="MFS general substrate transporter like domains"/>
    <property type="match status" value="1"/>
</dbReference>
<feature type="transmembrane region" description="Helical" evidence="1">
    <location>
        <begin position="317"/>
        <end position="340"/>
    </location>
</feature>
<evidence type="ECO:0000313" key="2">
    <source>
        <dbReference type="EMBL" id="GAA3709951.1"/>
    </source>
</evidence>
<dbReference type="SUPFAM" id="SSF103473">
    <property type="entry name" value="MFS general substrate transporter"/>
    <property type="match status" value="1"/>
</dbReference>
<dbReference type="InterPro" id="IPR011701">
    <property type="entry name" value="MFS"/>
</dbReference>
<keyword evidence="1" id="KW-0812">Transmembrane</keyword>
<comment type="caution">
    <text evidence="2">The sequence shown here is derived from an EMBL/GenBank/DDBJ whole genome shotgun (WGS) entry which is preliminary data.</text>
</comment>
<feature type="transmembrane region" description="Helical" evidence="1">
    <location>
        <begin position="380"/>
        <end position="399"/>
    </location>
</feature>
<dbReference type="EMBL" id="BAABEP010000002">
    <property type="protein sequence ID" value="GAA3709951.1"/>
    <property type="molecule type" value="Genomic_DNA"/>
</dbReference>
<feature type="transmembrane region" description="Helical" evidence="1">
    <location>
        <begin position="295"/>
        <end position="311"/>
    </location>
</feature>
<keyword evidence="3" id="KW-1185">Reference proteome</keyword>
<protein>
    <submittedName>
        <fullName evidence="2">MFS transporter</fullName>
    </submittedName>
</protein>
<evidence type="ECO:0000256" key="1">
    <source>
        <dbReference type="SAM" id="Phobius"/>
    </source>
</evidence>
<dbReference type="Pfam" id="PF07690">
    <property type="entry name" value="MFS_1"/>
    <property type="match status" value="1"/>
</dbReference>
<dbReference type="PANTHER" id="PTHR23542:SF1">
    <property type="entry name" value="MAJOR FACILITATOR SUPERFAMILY (MFS) PROFILE DOMAIN-CONTAINING PROTEIN"/>
    <property type="match status" value="1"/>
</dbReference>
<feature type="transmembrane region" description="Helical" evidence="1">
    <location>
        <begin position="95"/>
        <end position="116"/>
    </location>
</feature>
<feature type="transmembrane region" description="Helical" evidence="1">
    <location>
        <begin position="232"/>
        <end position="254"/>
    </location>
</feature>
<feature type="transmembrane region" description="Helical" evidence="1">
    <location>
        <begin position="61"/>
        <end position="83"/>
    </location>
</feature>
<feature type="transmembrane region" description="Helical" evidence="1">
    <location>
        <begin position="122"/>
        <end position="144"/>
    </location>
</feature>
<evidence type="ECO:0000313" key="3">
    <source>
        <dbReference type="Proteomes" id="UP001499884"/>
    </source>
</evidence>
<gene>
    <name evidence="2" type="ORF">GCM10023082_04840</name>
</gene>
<keyword evidence="1" id="KW-0472">Membrane</keyword>
<keyword evidence="1" id="KW-1133">Transmembrane helix</keyword>
<feature type="transmembrane region" description="Helical" evidence="1">
    <location>
        <begin position="182"/>
        <end position="204"/>
    </location>
</feature>
<dbReference type="Proteomes" id="UP001499884">
    <property type="component" value="Unassembled WGS sequence"/>
</dbReference>
<proteinExistence type="predicted"/>
<dbReference type="InterPro" id="IPR036259">
    <property type="entry name" value="MFS_trans_sf"/>
</dbReference>
<organism evidence="2 3">
    <name type="scientific">Streptomyces tremellae</name>
    <dbReference type="NCBI Taxonomy" id="1124239"/>
    <lineage>
        <taxon>Bacteria</taxon>
        <taxon>Bacillati</taxon>
        <taxon>Actinomycetota</taxon>
        <taxon>Actinomycetes</taxon>
        <taxon>Kitasatosporales</taxon>
        <taxon>Streptomycetaceae</taxon>
        <taxon>Streptomyces</taxon>
    </lineage>
</organism>
<feature type="transmembrane region" description="Helical" evidence="1">
    <location>
        <begin position="29"/>
        <end position="55"/>
    </location>
</feature>
<feature type="transmembrane region" description="Helical" evidence="1">
    <location>
        <begin position="352"/>
        <end position="374"/>
    </location>
</feature>